<proteinExistence type="inferred from homology"/>
<dbReference type="GO" id="GO:0005576">
    <property type="term" value="C:extracellular region"/>
    <property type="evidence" value="ECO:0007669"/>
    <property type="project" value="UniProtKB-ARBA"/>
</dbReference>
<dbReference type="GO" id="GO:0009372">
    <property type="term" value="P:quorum sensing"/>
    <property type="evidence" value="ECO:0007669"/>
    <property type="project" value="UniProtKB-ARBA"/>
</dbReference>
<protein>
    <submittedName>
        <fullName evidence="5">Resuscitation-promoting factor rpfE</fullName>
    </submittedName>
</protein>
<dbReference type="AlphaFoldDB" id="A0ABD6P2H1"/>
<evidence type="ECO:0000313" key="6">
    <source>
        <dbReference type="Proteomes" id="UP000092086"/>
    </source>
</evidence>
<dbReference type="Gene3D" id="1.10.530.10">
    <property type="match status" value="1"/>
</dbReference>
<comment type="caution">
    <text evidence="5">The sequence shown here is derived from an EMBL/GenBank/DDBJ whole genome shotgun (WGS) entry which is preliminary data.</text>
</comment>
<dbReference type="InterPro" id="IPR023346">
    <property type="entry name" value="Lysozyme-like_dom_sf"/>
</dbReference>
<dbReference type="Pfam" id="PF06737">
    <property type="entry name" value="Transglycosylas"/>
    <property type="match status" value="1"/>
</dbReference>
<name>A0ABD6P2H1_9MYCO</name>
<dbReference type="SUPFAM" id="SSF53955">
    <property type="entry name" value="Lysozyme-like"/>
    <property type="match status" value="1"/>
</dbReference>
<organism evidence="5 6">
    <name type="scientific">Mycobacterium alsense</name>
    <dbReference type="NCBI Taxonomy" id="324058"/>
    <lineage>
        <taxon>Bacteria</taxon>
        <taxon>Bacillati</taxon>
        <taxon>Actinomycetota</taxon>
        <taxon>Actinomycetes</taxon>
        <taxon>Mycobacteriales</taxon>
        <taxon>Mycobacteriaceae</taxon>
        <taxon>Mycobacterium</taxon>
    </lineage>
</organism>
<feature type="region of interest" description="Disordered" evidence="3">
    <location>
        <begin position="1"/>
        <end position="22"/>
    </location>
</feature>
<evidence type="ECO:0000313" key="5">
    <source>
        <dbReference type="EMBL" id="OBG40783.1"/>
    </source>
</evidence>
<evidence type="ECO:0000256" key="2">
    <source>
        <dbReference type="ARBA" id="ARBA00022801"/>
    </source>
</evidence>
<dbReference type="GO" id="GO:0016787">
    <property type="term" value="F:hydrolase activity"/>
    <property type="evidence" value="ECO:0007669"/>
    <property type="project" value="UniProtKB-KW"/>
</dbReference>
<gene>
    <name evidence="5" type="ORF">A5672_13570</name>
</gene>
<comment type="similarity">
    <text evidence="1">Belongs to the transglycosylase family. Rpf subfamily.</text>
</comment>
<evidence type="ECO:0000259" key="4">
    <source>
        <dbReference type="Pfam" id="PF06737"/>
    </source>
</evidence>
<feature type="domain" description="Resuscitation-promoting factor core lysozyme-like" evidence="4">
    <location>
        <begin position="22"/>
        <end position="94"/>
    </location>
</feature>
<evidence type="ECO:0000256" key="1">
    <source>
        <dbReference type="ARBA" id="ARBA00010830"/>
    </source>
</evidence>
<feature type="compositionally biased region" description="Pro residues" evidence="3">
    <location>
        <begin position="1"/>
        <end position="20"/>
    </location>
</feature>
<dbReference type="Proteomes" id="UP000092086">
    <property type="component" value="Unassembled WGS sequence"/>
</dbReference>
<feature type="region of interest" description="Disordered" evidence="3">
    <location>
        <begin position="52"/>
        <end position="72"/>
    </location>
</feature>
<dbReference type="GO" id="GO:0010629">
    <property type="term" value="P:negative regulation of gene expression"/>
    <property type="evidence" value="ECO:0007669"/>
    <property type="project" value="UniProtKB-ARBA"/>
</dbReference>
<accession>A0ABD6P2H1</accession>
<keyword evidence="2" id="KW-0378">Hydrolase</keyword>
<reference evidence="5 6" key="1">
    <citation type="submission" date="2016-06" db="EMBL/GenBank/DDBJ databases">
        <authorList>
            <person name="Sutton G."/>
            <person name="Brinkac L."/>
            <person name="Sanka R."/>
            <person name="Adams M."/>
            <person name="Lau E."/>
            <person name="Sam S."/>
            <person name="Sreng N."/>
            <person name="Him V."/>
            <person name="Kerleguer A."/>
            <person name="Cheng S."/>
        </authorList>
    </citation>
    <scope>NUCLEOTIDE SEQUENCE [LARGE SCALE GENOMIC DNA]</scope>
    <source>
        <strain evidence="5 6">E2978</strain>
    </source>
</reference>
<dbReference type="EMBL" id="LZIT01000103">
    <property type="protein sequence ID" value="OBG40783.1"/>
    <property type="molecule type" value="Genomic_DNA"/>
</dbReference>
<dbReference type="CDD" id="cd13925">
    <property type="entry name" value="RPF"/>
    <property type="match status" value="1"/>
</dbReference>
<dbReference type="GO" id="GO:0042127">
    <property type="term" value="P:regulation of cell population proliferation"/>
    <property type="evidence" value="ECO:0007669"/>
    <property type="project" value="UniProtKB-ARBA"/>
</dbReference>
<evidence type="ECO:0000256" key="3">
    <source>
        <dbReference type="SAM" id="MobiDB-lite"/>
    </source>
</evidence>
<sequence>MGFDPNVPPPPAPDAPPPPRKAYSVDWDAIAQCESGGNWGISTGNGFSGGLQFTPSTWRANGGSGSPANASREEQIRVAENVLHTQGIGAWPVCGRRG</sequence>
<dbReference type="InterPro" id="IPR010618">
    <property type="entry name" value="RPF"/>
</dbReference>